<keyword evidence="3" id="KW-0812">Transmembrane</keyword>
<dbReference type="Gene3D" id="3.40.50.720">
    <property type="entry name" value="NAD(P)-binding Rossmann-like Domain"/>
    <property type="match status" value="2"/>
</dbReference>
<comment type="similarity">
    <text evidence="1">Belongs to the polysaccharide synthase family.</text>
</comment>
<dbReference type="SUPFAM" id="SSF51735">
    <property type="entry name" value="NAD(P)-binding Rossmann-fold domains"/>
    <property type="match status" value="2"/>
</dbReference>
<organism evidence="5 6">
    <name type="scientific">Methylophilus glucosoxydans</name>
    <dbReference type="NCBI Taxonomy" id="752553"/>
    <lineage>
        <taxon>Bacteria</taxon>
        <taxon>Pseudomonadati</taxon>
        <taxon>Pseudomonadota</taxon>
        <taxon>Betaproteobacteria</taxon>
        <taxon>Nitrosomonadales</taxon>
        <taxon>Methylophilaceae</taxon>
        <taxon>Methylophilus</taxon>
    </lineage>
</organism>
<feature type="transmembrane region" description="Helical" evidence="3">
    <location>
        <begin position="45"/>
        <end position="63"/>
    </location>
</feature>
<evidence type="ECO:0000256" key="1">
    <source>
        <dbReference type="ARBA" id="ARBA00007430"/>
    </source>
</evidence>
<evidence type="ECO:0000256" key="3">
    <source>
        <dbReference type="SAM" id="Phobius"/>
    </source>
</evidence>
<feature type="region of interest" description="Disordered" evidence="2">
    <location>
        <begin position="612"/>
        <end position="638"/>
    </location>
</feature>
<name>A0ABW3GJ44_9PROT</name>
<feature type="transmembrane region" description="Helical" evidence="3">
    <location>
        <begin position="12"/>
        <end position="33"/>
    </location>
</feature>
<feature type="transmembrane region" description="Helical" evidence="3">
    <location>
        <begin position="84"/>
        <end position="104"/>
    </location>
</feature>
<dbReference type="CDD" id="cd05237">
    <property type="entry name" value="UDP_invert_4-6DH_SDR_e"/>
    <property type="match status" value="1"/>
</dbReference>
<protein>
    <submittedName>
        <fullName evidence="5">Polysaccharide biosynthesis protein</fullName>
    </submittedName>
</protein>
<keyword evidence="3" id="KW-1133">Transmembrane helix</keyword>
<gene>
    <name evidence="5" type="ORF">ACFQ1T_11355</name>
</gene>
<evidence type="ECO:0000313" key="6">
    <source>
        <dbReference type="Proteomes" id="UP001597106"/>
    </source>
</evidence>
<dbReference type="InterPro" id="IPR003869">
    <property type="entry name" value="Polysac_CapD-like"/>
</dbReference>
<dbReference type="EMBL" id="JBHTJW010000002">
    <property type="protein sequence ID" value="MFD0930373.1"/>
    <property type="molecule type" value="Genomic_DNA"/>
</dbReference>
<proteinExistence type="inferred from homology"/>
<evidence type="ECO:0000256" key="2">
    <source>
        <dbReference type="SAM" id="MobiDB-lite"/>
    </source>
</evidence>
<keyword evidence="3" id="KW-0472">Membrane</keyword>
<reference evidence="6" key="1">
    <citation type="journal article" date="2019" name="Int. J. Syst. Evol. Microbiol.">
        <title>The Global Catalogue of Microorganisms (GCM) 10K type strain sequencing project: providing services to taxonomists for standard genome sequencing and annotation.</title>
        <authorList>
            <consortium name="The Broad Institute Genomics Platform"/>
            <consortium name="The Broad Institute Genome Sequencing Center for Infectious Disease"/>
            <person name="Wu L."/>
            <person name="Ma J."/>
        </authorList>
    </citation>
    <scope>NUCLEOTIDE SEQUENCE [LARGE SCALE GENOMIC DNA]</scope>
    <source>
        <strain evidence="6">CCUG 59685</strain>
    </source>
</reference>
<evidence type="ECO:0000313" key="5">
    <source>
        <dbReference type="EMBL" id="MFD0930373.1"/>
    </source>
</evidence>
<dbReference type="InterPro" id="IPR051203">
    <property type="entry name" value="Polysaccharide_Synthase-Rel"/>
</dbReference>
<dbReference type="PANTHER" id="PTHR43318:SF1">
    <property type="entry name" value="POLYSACCHARIDE BIOSYNTHESIS PROTEIN EPSC-RELATED"/>
    <property type="match status" value="1"/>
</dbReference>
<comment type="caution">
    <text evidence="5">The sequence shown here is derived from an EMBL/GenBank/DDBJ whole genome shotgun (WGS) entry which is preliminary data.</text>
</comment>
<evidence type="ECO:0000259" key="4">
    <source>
        <dbReference type="Pfam" id="PF02719"/>
    </source>
</evidence>
<accession>A0ABW3GJ44</accession>
<dbReference type="InterPro" id="IPR036291">
    <property type="entry name" value="NAD(P)-bd_dom_sf"/>
</dbReference>
<keyword evidence="6" id="KW-1185">Reference proteome</keyword>
<sequence>MLRLPARVLSFLAFKHDAVVVIVAWVFAFLLRFNFQIPPNFVQHIWQTLPVIFAIHAICFYSFGLYKGLWRFASLPDLKRIMRAVGFAALLSAAYALLVHPTIIIPRSVLILNPMLLILAMGGSRFLYRAWKERRLFNTVALQGKPVIVIGVEDASFNLIKELSKNPEWRVVAMIDPANRLVGREIMHTKVEGGLEDIPAIAARYGCQHCMIAMPSSRHQKRRLAVEAARKSPEMEVLTLPAMSDLISGRVSLSQIRKIDVEDLLGRDVVQLDTHGLSTMLANKVVLVSGAAGSIGSELCRQILSFHPAQLICLDISEYALYTLQQEFNQSVTNTELVYLVADVKNQARIQRILQNHQPEVVLHAGAYKHVPMMEHFNVVEALQNNAYGTYQIAAACQAANVPTFVLVSTDKAVNPTNVMGASKRLAELICQGLQNKQNHTRFITVRFGNVLGSSGSVIPKFREQIAHGGPITITHPEITRYFMSIPEAAQLVLQAATMGNGGEVFVMDMGTPVKIIDLARDMIKLSGLQEQEIRIEFTGLRPGEKLYEELLADDENTLPTSHEKLRIAQARSADSLWLTQLLEWLATIPHLPESQIKQDLQRWVEEYQPDTRPAPSVSLRATLAPLETLPSPSQQIH</sequence>
<feature type="domain" description="Polysaccharide biosynthesis protein CapD-like" evidence="4">
    <location>
        <begin position="286"/>
        <end position="569"/>
    </location>
</feature>
<dbReference type="Pfam" id="PF02719">
    <property type="entry name" value="Polysacc_synt_2"/>
    <property type="match status" value="1"/>
</dbReference>
<dbReference type="RefSeq" id="WP_379076710.1">
    <property type="nucleotide sequence ID" value="NZ_JBHTJW010000002.1"/>
</dbReference>
<dbReference type="Proteomes" id="UP001597106">
    <property type="component" value="Unassembled WGS sequence"/>
</dbReference>
<dbReference type="PANTHER" id="PTHR43318">
    <property type="entry name" value="UDP-N-ACETYLGLUCOSAMINE 4,6-DEHYDRATASE"/>
    <property type="match status" value="1"/>
</dbReference>